<evidence type="ECO:0000256" key="11">
    <source>
        <dbReference type="SAM" id="Phobius"/>
    </source>
</evidence>
<reference evidence="14 16" key="1">
    <citation type="submission" date="2008-03" db="EMBL/GenBank/DDBJ databases">
        <title>Annotation of Ixodes scapularis.</title>
        <authorList>
            <consortium name="Ixodes scapularis Genome Project Consortium"/>
            <person name="Caler E."/>
            <person name="Hannick L.I."/>
            <person name="Bidwell S."/>
            <person name="Joardar V."/>
            <person name="Thiagarajan M."/>
            <person name="Amedeo P."/>
            <person name="Galinsky K.J."/>
            <person name="Schobel S."/>
            <person name="Inman J."/>
            <person name="Hostetler J."/>
            <person name="Miller J."/>
            <person name="Hammond M."/>
            <person name="Megy K."/>
            <person name="Lawson D."/>
            <person name="Kodira C."/>
            <person name="Sutton G."/>
            <person name="Meyer J."/>
            <person name="Hill C.A."/>
            <person name="Birren B."/>
            <person name="Nene V."/>
            <person name="Collins F."/>
            <person name="Alarcon-Chaidez F."/>
            <person name="Wikel S."/>
            <person name="Strausberg R."/>
        </authorList>
    </citation>
    <scope>NUCLEOTIDE SEQUENCE [LARGE SCALE GENOMIC DNA]</scope>
    <source>
        <strain evidence="16">Wikel</strain>
        <strain evidence="14">Wikel colony</strain>
    </source>
</reference>
<comment type="subcellular location">
    <subcellularLocation>
        <location evidence="2">Cell membrane</location>
    </subcellularLocation>
    <subcellularLocation>
        <location evidence="1">Membrane</location>
        <topology evidence="1">Multi-pass membrane protein</topology>
    </subcellularLocation>
</comment>
<dbReference type="GO" id="GO:0099095">
    <property type="term" value="F:ligand-gated monoatomic anion channel activity"/>
    <property type="evidence" value="ECO:0007669"/>
    <property type="project" value="UniProtKB-ARBA"/>
</dbReference>
<gene>
    <name evidence="14" type="ORF">IscW_ISCW022712</name>
</gene>
<protein>
    <submittedName>
        <fullName evidence="14 15">Glutamate-gated chloride channel, putative</fullName>
    </submittedName>
</protein>
<feature type="transmembrane region" description="Helical" evidence="11">
    <location>
        <begin position="195"/>
        <end position="215"/>
    </location>
</feature>
<dbReference type="PRINTS" id="PR00253">
    <property type="entry name" value="GABAARECEPTR"/>
</dbReference>
<name>B7QDZ5_IXOSC</name>
<dbReference type="VEuPathDB" id="VectorBase:ISCW022712"/>
<feature type="transmembrane region" description="Helical" evidence="11">
    <location>
        <begin position="259"/>
        <end position="278"/>
    </location>
</feature>
<evidence type="ECO:0000313" key="15">
    <source>
        <dbReference type="EnsemblMetazoa" id="ISCW022712-PA"/>
    </source>
</evidence>
<proteinExistence type="predicted"/>
<sequence>YNKAIAPKSPDTNGSEVYVQLDLTFVSDVNARSLDFNMQTWVTFLWKDPRLNLKALRTYDPPIPVLPDHLAKGIWQPTVSFDRAGDAVAFDPADIFIRSDGYLLSLRRINFHVHCFHEGSDTGLDSQPESGSTVCDFLIRLLYEADCNCALIWVGDKISPFYGVLESPSSSKKSGGTPGSNETIFATFKFVRTSWSFLTSAYLPSTLTVVVSWMSFWVDVGATSSRLTLGIACLLAITVQTGLGRIANPFGSQVRPGDMYTFMSTMMIFLTVVEFAMAHG</sequence>
<accession>B7QDZ5</accession>
<dbReference type="EMBL" id="ABJB010868108">
    <property type="status" value="NOT_ANNOTATED_CDS"/>
    <property type="molecule type" value="Genomic_DNA"/>
</dbReference>
<dbReference type="OrthoDB" id="6490900at2759"/>
<dbReference type="SUPFAM" id="SSF90112">
    <property type="entry name" value="Neurotransmitter-gated ion-channel transmembrane pore"/>
    <property type="match status" value="1"/>
</dbReference>
<keyword evidence="5 11" id="KW-0812">Transmembrane</keyword>
<feature type="domain" description="Neurotransmitter-gated ion-channel transmembrane" evidence="13">
    <location>
        <begin position="202"/>
        <end position="277"/>
    </location>
</feature>
<evidence type="ECO:0000256" key="1">
    <source>
        <dbReference type="ARBA" id="ARBA00004141"/>
    </source>
</evidence>
<dbReference type="PANTHER" id="PTHR18945">
    <property type="entry name" value="NEUROTRANSMITTER GATED ION CHANNEL"/>
    <property type="match status" value="1"/>
</dbReference>
<dbReference type="EMBL" id="DS917143">
    <property type="protein sequence ID" value="EEC17067.1"/>
    <property type="molecule type" value="Genomic_DNA"/>
</dbReference>
<feature type="transmembrane region" description="Helical" evidence="11">
    <location>
        <begin position="227"/>
        <end position="247"/>
    </location>
</feature>
<dbReference type="InterPro" id="IPR006029">
    <property type="entry name" value="Neurotrans-gated_channel_TM"/>
</dbReference>
<reference evidence="15" key="2">
    <citation type="submission" date="2020-05" db="UniProtKB">
        <authorList>
            <consortium name="EnsemblMetazoa"/>
        </authorList>
    </citation>
    <scope>IDENTIFICATION</scope>
    <source>
        <strain evidence="15">wikel</strain>
    </source>
</reference>
<dbReference type="Gene3D" id="2.70.170.10">
    <property type="entry name" value="Neurotransmitter-gated ion-channel ligand-binding domain"/>
    <property type="match status" value="1"/>
</dbReference>
<evidence type="ECO:0000256" key="3">
    <source>
        <dbReference type="ARBA" id="ARBA00022448"/>
    </source>
</evidence>
<dbReference type="GO" id="GO:0004888">
    <property type="term" value="F:transmembrane signaling receptor activity"/>
    <property type="evidence" value="ECO:0007669"/>
    <property type="project" value="InterPro"/>
</dbReference>
<feature type="non-terminal residue" evidence="14">
    <location>
        <position position="1"/>
    </location>
</feature>
<dbReference type="Proteomes" id="UP000001555">
    <property type="component" value="Unassembled WGS sequence"/>
</dbReference>
<dbReference type="HOGENOM" id="CLU_010920_3_1_1"/>
<evidence type="ECO:0000259" key="13">
    <source>
        <dbReference type="Pfam" id="PF02932"/>
    </source>
</evidence>
<keyword evidence="4" id="KW-1003">Cell membrane</keyword>
<dbReference type="VEuPathDB" id="VectorBase:ISCP_008020"/>
<keyword evidence="3" id="KW-0813">Transport</keyword>
<dbReference type="GO" id="GO:0005230">
    <property type="term" value="F:extracellular ligand-gated monoatomic ion channel activity"/>
    <property type="evidence" value="ECO:0007669"/>
    <property type="project" value="InterPro"/>
</dbReference>
<evidence type="ECO:0000256" key="6">
    <source>
        <dbReference type="ARBA" id="ARBA00022729"/>
    </source>
</evidence>
<dbReference type="InterPro" id="IPR036719">
    <property type="entry name" value="Neuro-gated_channel_TM_sf"/>
</dbReference>
<dbReference type="InterPro" id="IPR036734">
    <property type="entry name" value="Neur_chan_lig-bd_sf"/>
</dbReference>
<evidence type="ECO:0000256" key="4">
    <source>
        <dbReference type="ARBA" id="ARBA00022475"/>
    </source>
</evidence>
<keyword evidence="9 11" id="KW-0472">Membrane</keyword>
<keyword evidence="16" id="KW-1185">Reference proteome</keyword>
<keyword evidence="7 11" id="KW-1133">Transmembrane helix</keyword>
<dbReference type="VEuPathDB" id="VectorBase:ISCI022712"/>
<feature type="non-terminal residue" evidence="14">
    <location>
        <position position="280"/>
    </location>
</feature>
<dbReference type="PaxDb" id="6945-B7QDZ5"/>
<keyword evidence="10" id="KW-0407">Ion channel</keyword>
<keyword evidence="8" id="KW-0406">Ion transport</keyword>
<dbReference type="STRING" id="6945.B7QDZ5"/>
<dbReference type="Pfam" id="PF02932">
    <property type="entry name" value="Neur_chan_memb"/>
    <property type="match status" value="1"/>
</dbReference>
<evidence type="ECO:0000256" key="7">
    <source>
        <dbReference type="ARBA" id="ARBA00022989"/>
    </source>
</evidence>
<evidence type="ECO:0000256" key="9">
    <source>
        <dbReference type="ARBA" id="ARBA00023136"/>
    </source>
</evidence>
<dbReference type="InterPro" id="IPR006028">
    <property type="entry name" value="GABAA/Glycine_rcpt"/>
</dbReference>
<dbReference type="GO" id="GO:0005886">
    <property type="term" value="C:plasma membrane"/>
    <property type="evidence" value="ECO:0007669"/>
    <property type="project" value="UniProtKB-SubCell"/>
</dbReference>
<evidence type="ECO:0000256" key="8">
    <source>
        <dbReference type="ARBA" id="ARBA00023065"/>
    </source>
</evidence>
<evidence type="ECO:0000313" key="14">
    <source>
        <dbReference type="EMBL" id="EEC17067.1"/>
    </source>
</evidence>
<evidence type="ECO:0000256" key="5">
    <source>
        <dbReference type="ARBA" id="ARBA00022692"/>
    </source>
</evidence>
<dbReference type="Pfam" id="PF02931">
    <property type="entry name" value="Neur_chan_LBD"/>
    <property type="match status" value="1"/>
</dbReference>
<keyword evidence="6" id="KW-0732">Signal</keyword>
<evidence type="ECO:0000256" key="2">
    <source>
        <dbReference type="ARBA" id="ARBA00004236"/>
    </source>
</evidence>
<organism>
    <name type="scientific">Ixodes scapularis</name>
    <name type="common">Black-legged tick</name>
    <name type="synonym">Deer tick</name>
    <dbReference type="NCBI Taxonomy" id="6945"/>
    <lineage>
        <taxon>Eukaryota</taxon>
        <taxon>Metazoa</taxon>
        <taxon>Ecdysozoa</taxon>
        <taxon>Arthropoda</taxon>
        <taxon>Chelicerata</taxon>
        <taxon>Arachnida</taxon>
        <taxon>Acari</taxon>
        <taxon>Parasitiformes</taxon>
        <taxon>Ixodida</taxon>
        <taxon>Ixodoidea</taxon>
        <taxon>Ixodidae</taxon>
        <taxon>Ixodinae</taxon>
        <taxon>Ixodes</taxon>
    </lineage>
</organism>
<dbReference type="InterPro" id="IPR006201">
    <property type="entry name" value="Neur_channel"/>
</dbReference>
<evidence type="ECO:0000259" key="12">
    <source>
        <dbReference type="Pfam" id="PF02931"/>
    </source>
</evidence>
<dbReference type="GO" id="GO:0005254">
    <property type="term" value="F:chloride channel activity"/>
    <property type="evidence" value="ECO:0007669"/>
    <property type="project" value="UniProtKB-ARBA"/>
</dbReference>
<dbReference type="Gene3D" id="1.20.58.390">
    <property type="entry name" value="Neurotransmitter-gated ion-channel transmembrane domain"/>
    <property type="match status" value="1"/>
</dbReference>
<dbReference type="AlphaFoldDB" id="B7QDZ5"/>
<dbReference type="EnsemblMetazoa" id="ISCW022712-RA">
    <property type="protein sequence ID" value="ISCW022712-PA"/>
    <property type="gene ID" value="ISCW022712"/>
</dbReference>
<dbReference type="InterPro" id="IPR038050">
    <property type="entry name" value="Neuro_actylchol_rec"/>
</dbReference>
<dbReference type="SUPFAM" id="SSF63712">
    <property type="entry name" value="Nicotinic receptor ligand binding domain-like"/>
    <property type="match status" value="1"/>
</dbReference>
<dbReference type="InterPro" id="IPR006202">
    <property type="entry name" value="Neur_chan_lig-bd"/>
</dbReference>
<evidence type="ECO:0000256" key="10">
    <source>
        <dbReference type="ARBA" id="ARBA00023303"/>
    </source>
</evidence>
<evidence type="ECO:0000313" key="16">
    <source>
        <dbReference type="Proteomes" id="UP000001555"/>
    </source>
</evidence>
<feature type="domain" description="Neurotransmitter-gated ion-channel ligand-binding" evidence="12">
    <location>
        <begin position="1"/>
        <end position="116"/>
    </location>
</feature>